<evidence type="ECO:0000256" key="7">
    <source>
        <dbReference type="ARBA" id="ARBA00022618"/>
    </source>
</evidence>
<name>A0A813M9J8_9BILA</name>
<comment type="caution">
    <text evidence="12">The sequence shown here is derived from an EMBL/GenBank/DDBJ whole genome shotgun (WGS) entry which is preliminary data.</text>
</comment>
<evidence type="ECO:0000256" key="1">
    <source>
        <dbReference type="ARBA" id="ARBA00004286"/>
    </source>
</evidence>
<dbReference type="GO" id="GO:0005737">
    <property type="term" value="C:cytoplasm"/>
    <property type="evidence" value="ECO:0007669"/>
    <property type="project" value="UniProtKB-SubCell"/>
</dbReference>
<evidence type="ECO:0000256" key="3">
    <source>
        <dbReference type="ARBA" id="ARBA00009471"/>
    </source>
</evidence>
<evidence type="ECO:0000256" key="11">
    <source>
        <dbReference type="SAM" id="MobiDB-lite"/>
    </source>
</evidence>
<dbReference type="GO" id="GO:0000796">
    <property type="term" value="C:condensin complex"/>
    <property type="evidence" value="ECO:0007669"/>
    <property type="project" value="InterPro"/>
</dbReference>
<evidence type="ECO:0000256" key="4">
    <source>
        <dbReference type="ARBA" id="ARBA00016065"/>
    </source>
</evidence>
<dbReference type="AlphaFoldDB" id="A0A813M9J8"/>
<dbReference type="GO" id="GO:0003682">
    <property type="term" value="F:chromatin binding"/>
    <property type="evidence" value="ECO:0007669"/>
    <property type="project" value="TreeGrafter"/>
</dbReference>
<gene>
    <name evidence="12" type="ORF">OXX778_LOCUS2125</name>
</gene>
<sequence>MSSRRKTLLGNELPQFEEVAEVDDVAEKRRRLSIHQNDGSASLQRKNRIIQENGDLQKSTLNGSTRQASVVQQPKPSNEQLSCLYNNCVKLLNENKINAKNAFQLKLIDYMSDIVLNKEISGGVTNFQVVGCTIDVGTKIYAARVDALHQNTYQMLDGIRRTGNGDEMNQTGVNEGENDFDNGNDENNNGEDDQQNKKNKAKKKRMKKSSQIVENLESITAKIRDDFQDEDLYFSKVSTCIESEGIGGMLFNKLHFKDDTYEIVINKEEKIYSTRDQPVESIELSMKDFVQYHKAKNLDFKAPKLCSDFSNFRYIGWNLEKEDEISKLVQSMITAENENLEAHRFDANNRNALNLSDNAAIDHYDDEYLNNDVDVDPDIENLNGPDFNTTENNRGTSIHQSGMEVFDKIDDIRSLNSLNSIADLTTLISNSPSDYSYFNFEKLKLHDLPRHLKRMALQIQNNKTSDSQSTTSNSKLVKSGTVRSKKEAPKLDFSIFTDLSKNFKITKKCIYLCDRTLEKRSEKALWFETERQYDFNSKNMFKAYRKLTMAKIYTDVDQVDNLLGNDDIEIGKCRKGTVADDDDGHPGGIDDDFEMPCTAQTNEPFFSQNGHEFVQTQAVDVGMDLQQQEMGTLPVFDADNLIQAPLQVNALNIEYAKTSKNIDVRRLKQVIWSLLLATDEKENNDESISAEKSKQTYNIKASLKDIYHQLKPPYITQKVYDDLSICIVFQMLLFLANEHNLLLKNDPIGSDVIITNY</sequence>
<evidence type="ECO:0000256" key="10">
    <source>
        <dbReference type="ARBA" id="ARBA00023306"/>
    </source>
</evidence>
<keyword evidence="10" id="KW-0131">Cell cycle</keyword>
<dbReference type="PANTHER" id="PTHR13108:SF9">
    <property type="entry name" value="CONDENSIN COMPLEX SUBUNIT 2"/>
    <property type="match status" value="1"/>
</dbReference>
<proteinExistence type="inferred from homology"/>
<keyword evidence="13" id="KW-1185">Reference proteome</keyword>
<protein>
    <recommendedName>
        <fullName evidence="4">Condensin complex subunit 2</fullName>
    </recommendedName>
</protein>
<feature type="compositionally biased region" description="Acidic residues" evidence="11">
    <location>
        <begin position="176"/>
        <end position="193"/>
    </location>
</feature>
<dbReference type="GO" id="GO:0007076">
    <property type="term" value="P:mitotic chromosome condensation"/>
    <property type="evidence" value="ECO:0007669"/>
    <property type="project" value="InterPro"/>
</dbReference>
<dbReference type="Pfam" id="PF05786">
    <property type="entry name" value="Cnd2"/>
    <property type="match status" value="1"/>
</dbReference>
<comment type="similarity">
    <text evidence="3">Belongs to the CND2 (condensin subunit 2) family.</text>
</comment>
<keyword evidence="9" id="KW-0226">DNA condensation</keyword>
<dbReference type="GO" id="GO:0051301">
    <property type="term" value="P:cell division"/>
    <property type="evidence" value="ECO:0007669"/>
    <property type="project" value="UniProtKB-KW"/>
</dbReference>
<evidence type="ECO:0000256" key="5">
    <source>
        <dbReference type="ARBA" id="ARBA00022454"/>
    </source>
</evidence>
<evidence type="ECO:0000256" key="2">
    <source>
        <dbReference type="ARBA" id="ARBA00004496"/>
    </source>
</evidence>
<evidence type="ECO:0000256" key="9">
    <source>
        <dbReference type="ARBA" id="ARBA00023067"/>
    </source>
</evidence>
<evidence type="ECO:0000256" key="6">
    <source>
        <dbReference type="ARBA" id="ARBA00022490"/>
    </source>
</evidence>
<keyword evidence="7" id="KW-0132">Cell division</keyword>
<dbReference type="OrthoDB" id="362021at2759"/>
<keyword evidence="8" id="KW-0498">Mitosis</keyword>
<comment type="subcellular location">
    <subcellularLocation>
        <location evidence="1">Chromosome</location>
    </subcellularLocation>
    <subcellularLocation>
        <location evidence="2">Cytoplasm</location>
    </subcellularLocation>
</comment>
<feature type="compositionally biased region" description="Polar residues" evidence="11">
    <location>
        <begin position="460"/>
        <end position="476"/>
    </location>
</feature>
<keyword evidence="5" id="KW-0158">Chromosome</keyword>
<reference evidence="12" key="1">
    <citation type="submission" date="2021-02" db="EMBL/GenBank/DDBJ databases">
        <authorList>
            <person name="Nowell W R."/>
        </authorList>
    </citation>
    <scope>NUCLEOTIDE SEQUENCE</scope>
    <source>
        <strain evidence="12">Ploen Becks lab</strain>
    </source>
</reference>
<dbReference type="PANTHER" id="PTHR13108">
    <property type="entry name" value="CONDENSIN COMPLEX SUBUNIT 2"/>
    <property type="match status" value="1"/>
</dbReference>
<feature type="compositionally biased region" description="Basic residues" evidence="11">
    <location>
        <begin position="197"/>
        <end position="208"/>
    </location>
</feature>
<feature type="region of interest" description="Disordered" evidence="11">
    <location>
        <begin position="460"/>
        <end position="481"/>
    </location>
</feature>
<feature type="region of interest" description="Disordered" evidence="11">
    <location>
        <begin position="161"/>
        <end position="209"/>
    </location>
</feature>
<evidence type="ECO:0000313" key="13">
    <source>
        <dbReference type="Proteomes" id="UP000663879"/>
    </source>
</evidence>
<dbReference type="InterPro" id="IPR022816">
    <property type="entry name" value="Condensin_barren_su2"/>
</dbReference>
<dbReference type="Proteomes" id="UP000663879">
    <property type="component" value="Unassembled WGS sequence"/>
</dbReference>
<keyword evidence="6" id="KW-0963">Cytoplasm</keyword>
<evidence type="ECO:0000313" key="12">
    <source>
        <dbReference type="EMBL" id="CAF0720587.1"/>
    </source>
</evidence>
<organism evidence="12 13">
    <name type="scientific">Brachionus calyciflorus</name>
    <dbReference type="NCBI Taxonomy" id="104777"/>
    <lineage>
        <taxon>Eukaryota</taxon>
        <taxon>Metazoa</taxon>
        <taxon>Spiralia</taxon>
        <taxon>Gnathifera</taxon>
        <taxon>Rotifera</taxon>
        <taxon>Eurotatoria</taxon>
        <taxon>Monogononta</taxon>
        <taxon>Pseudotrocha</taxon>
        <taxon>Ploima</taxon>
        <taxon>Brachionidae</taxon>
        <taxon>Brachionus</taxon>
    </lineage>
</organism>
<accession>A0A813M9J8</accession>
<evidence type="ECO:0000256" key="8">
    <source>
        <dbReference type="ARBA" id="ARBA00022776"/>
    </source>
</evidence>
<dbReference type="EMBL" id="CAJNOC010000157">
    <property type="protein sequence ID" value="CAF0720587.1"/>
    <property type="molecule type" value="Genomic_DNA"/>
</dbReference>